<evidence type="ECO:0000313" key="4">
    <source>
        <dbReference type="Proteomes" id="UP001156398"/>
    </source>
</evidence>
<feature type="region of interest" description="Disordered" evidence="1">
    <location>
        <begin position="204"/>
        <end position="261"/>
    </location>
</feature>
<feature type="transmembrane region" description="Helical" evidence="2">
    <location>
        <begin position="275"/>
        <end position="298"/>
    </location>
</feature>
<keyword evidence="2" id="KW-1133">Transmembrane helix</keyword>
<keyword evidence="2" id="KW-0812">Transmembrane</keyword>
<feature type="compositionally biased region" description="Gly residues" evidence="1">
    <location>
        <begin position="135"/>
        <end position="150"/>
    </location>
</feature>
<proteinExistence type="predicted"/>
<gene>
    <name evidence="3" type="ORF">POF43_024490</name>
</gene>
<evidence type="ECO:0000256" key="2">
    <source>
        <dbReference type="SAM" id="Phobius"/>
    </source>
</evidence>
<feature type="region of interest" description="Disordered" evidence="1">
    <location>
        <begin position="1"/>
        <end position="155"/>
    </location>
</feature>
<organism evidence="3 4">
    <name type="scientific">Streptantibioticus silvisoli</name>
    <dbReference type="NCBI Taxonomy" id="2705255"/>
    <lineage>
        <taxon>Bacteria</taxon>
        <taxon>Bacillati</taxon>
        <taxon>Actinomycetota</taxon>
        <taxon>Actinomycetes</taxon>
        <taxon>Kitasatosporales</taxon>
        <taxon>Streptomycetaceae</taxon>
        <taxon>Streptantibioticus</taxon>
    </lineage>
</organism>
<evidence type="ECO:0008006" key="5">
    <source>
        <dbReference type="Google" id="ProtNLM"/>
    </source>
</evidence>
<feature type="compositionally biased region" description="Gly residues" evidence="1">
    <location>
        <begin position="81"/>
        <end position="101"/>
    </location>
</feature>
<reference evidence="3 4" key="1">
    <citation type="submission" date="2023-05" db="EMBL/GenBank/DDBJ databases">
        <title>Streptantibioticus silvisoli sp. nov., acidotolerant actinomycetes 1 from pine litter.</title>
        <authorList>
            <person name="Swiecimska M."/>
            <person name="Golinska P."/>
            <person name="Sangal V."/>
            <person name="Wachnowicz B."/>
            <person name="Goodfellow M."/>
        </authorList>
    </citation>
    <scope>NUCLEOTIDE SEQUENCE [LARGE SCALE GENOMIC DNA]</scope>
    <source>
        <strain evidence="3 4">SL54</strain>
    </source>
</reference>
<feature type="compositionally biased region" description="Low complexity" evidence="1">
    <location>
        <begin position="252"/>
        <end position="261"/>
    </location>
</feature>
<dbReference type="RefSeq" id="WP_271324613.1">
    <property type="nucleotide sequence ID" value="NZ_JAAGKO020000041.1"/>
</dbReference>
<evidence type="ECO:0000256" key="1">
    <source>
        <dbReference type="SAM" id="MobiDB-lite"/>
    </source>
</evidence>
<sequence>MAQPTMSSGRITIIRGTRGVPVAVTALREGRSPSPSSSSSPDEQRATPGGRSDNPFAAPPKGAPDRPWQPRHPAPGDHDGGASGGSGDGNGQGNGGTGGGDRWSSRQPAPHGDGRRDPFGGGPGGSQPGPERRPGQGGPGGPGGQQGGGPRFDVTDPVQRRARYALMGGTAALFFGLYGIPELALLFGALALYWGISSLRGKAQPPAAENAAGPERTGADLSAWQSPRGTPPAAGGVTPTAATPDNAPGRPPVAGAQPAWGAAAGPQTQRYRPQFAAAVCGTIAASLALALVAAAFTFQLVYKDYYSCVNDALTQPARAACATDLPAPIRQHMSSIQGN</sequence>
<name>A0ABT6W520_9ACTN</name>
<comment type="caution">
    <text evidence="3">The sequence shown here is derived from an EMBL/GenBank/DDBJ whole genome shotgun (WGS) entry which is preliminary data.</text>
</comment>
<evidence type="ECO:0000313" key="3">
    <source>
        <dbReference type="EMBL" id="MDI5965850.1"/>
    </source>
</evidence>
<keyword evidence="2" id="KW-0472">Membrane</keyword>
<feature type="compositionally biased region" description="Low complexity" evidence="1">
    <location>
        <begin position="231"/>
        <end position="244"/>
    </location>
</feature>
<keyword evidence="4" id="KW-1185">Reference proteome</keyword>
<feature type="transmembrane region" description="Helical" evidence="2">
    <location>
        <begin position="170"/>
        <end position="196"/>
    </location>
</feature>
<feature type="compositionally biased region" description="Polar residues" evidence="1">
    <location>
        <begin position="1"/>
        <end position="10"/>
    </location>
</feature>
<accession>A0ABT6W520</accession>
<dbReference type="Proteomes" id="UP001156398">
    <property type="component" value="Unassembled WGS sequence"/>
</dbReference>
<dbReference type="EMBL" id="JAAGKO020000041">
    <property type="protein sequence ID" value="MDI5965850.1"/>
    <property type="molecule type" value="Genomic_DNA"/>
</dbReference>
<protein>
    <recommendedName>
        <fullName evidence="5">Translation initiation factor IF-2</fullName>
    </recommendedName>
</protein>
<feature type="compositionally biased region" description="Low complexity" evidence="1">
    <location>
        <begin position="32"/>
        <end position="41"/>
    </location>
</feature>